<feature type="coiled-coil region" evidence="1">
    <location>
        <begin position="292"/>
        <end position="635"/>
    </location>
</feature>
<dbReference type="VEuPathDB" id="TriTrypDB:C3747_64g70"/>
<feature type="region of interest" description="Disordered" evidence="2">
    <location>
        <begin position="37"/>
        <end position="220"/>
    </location>
</feature>
<keyword evidence="1" id="KW-0175">Coiled coil</keyword>
<feature type="compositionally biased region" description="Low complexity" evidence="2">
    <location>
        <begin position="234"/>
        <end position="253"/>
    </location>
</feature>
<feature type="compositionally biased region" description="Polar residues" evidence="2">
    <location>
        <begin position="90"/>
        <end position="102"/>
    </location>
</feature>
<dbReference type="VEuPathDB" id="TriTrypDB:ECC02_005588"/>
<sequence>MMKASLSSYEKDLPSDLLELIDHTTRGVQRLYETTRRRETLGESRERKAFVDDGRASARGVQHTEELAGTARAGGGAAVPPVMGKKRTAGLSSSSLPRTTTAAVHEDRPPRYCYQSENGRPLQQHHREPNNKDTSAESSGTNGARRWPWSRVQTLSMGVVADGRSGTSTTNTTLSSDAPSRTLLAHSTQGAARSGQNVSVKGTVNTSTTGTEDNNASQIGQRWKDTFRSLLSGAAANNTNTPTPAATEASAAPYENTHAEQRGPVANLPHETSLSLEATETRRQHDAHAFISTQTSAALERLRRQLAEQEASHREEVSRIRMEHNRELSQLRHEALETRQKSEEEVTTQLQASFNVKQKLLQVALEEERLQADEARKTVEEREKAIEKLKLELEAATSQRQSLQGDVDAKKRQVADLRESLTGTRKRLAELEEELTKRKGDLVESRQREKMMTMREKDALDLVSRLELQLREQDQRSREELRRLEAEFHLTTKSYQDLIGEATEKLTALEKVERKYHALKEQRRQQKEQKEELALKLTSVQEEKKHLTERLEFLQQELEQLRLQIARKEHEMREERAGHQKIVEGITQQLQEEEHKYCREVEALQQALRHAEDRTVRLEREVEGLSDKLKEEQAHSKQLLLKMEQSALRHREDLSSTRRSASAHQQQTESVLSSLRRQLREKDAKLEALATTASEPIQRLRNQLEDERSKRAHLEEQFNRYKERAKVAKEAALREIRREQQRAPFAPRSLSRTSAPPPSTSPSYDGGKGFLGAEPYTVQVSETTTPKDQRVPKAVLPLPPHSYERLRERSATTPQSSKMAQTGWDSVGSISNISRSSPLCSSRGEVIETVDPPSGDTGNRWDATQTTFPTSSQPPQLDNIDERVLQHEQILRDFHQSAAEVFRKITCNRDEFLEKCTSVVRSVSHRGGDDERFVSSTTHQGLLS</sequence>
<protein>
    <submittedName>
        <fullName evidence="3">Uncharacterized protein</fullName>
    </submittedName>
</protein>
<dbReference type="VEuPathDB" id="TriTrypDB:Tc_MARK_5993"/>
<dbReference type="VEuPathDB" id="TriTrypDB:TcYC6_0016460"/>
<dbReference type="VEuPathDB" id="TriTrypDB:TCDM_01028"/>
<dbReference type="Proteomes" id="UP000246121">
    <property type="component" value="Unassembled WGS sequence"/>
</dbReference>
<dbReference type="VEuPathDB" id="TriTrypDB:TcCL_NonESM01582"/>
<feature type="region of interest" description="Disordered" evidence="2">
    <location>
        <begin position="648"/>
        <end position="673"/>
    </location>
</feature>
<feature type="compositionally biased region" description="Basic and acidic residues" evidence="2">
    <location>
        <begin position="37"/>
        <end position="66"/>
    </location>
</feature>
<accession>A0A2V2VGW4</accession>
<dbReference type="VEuPathDB" id="TriTrypDB:TcCLB.507949.150"/>
<dbReference type="VEuPathDB" id="TriTrypDB:TcBrA4_0037130"/>
<dbReference type="AlphaFoldDB" id="A0A2V2VGW4"/>
<proteinExistence type="predicted"/>
<organism evidence="3 4">
    <name type="scientific">Trypanosoma cruzi</name>
    <dbReference type="NCBI Taxonomy" id="5693"/>
    <lineage>
        <taxon>Eukaryota</taxon>
        <taxon>Discoba</taxon>
        <taxon>Euglenozoa</taxon>
        <taxon>Kinetoplastea</taxon>
        <taxon>Metakinetoplastina</taxon>
        <taxon>Trypanosomatida</taxon>
        <taxon>Trypanosomatidae</taxon>
        <taxon>Trypanosoma</taxon>
        <taxon>Schizotrypanum</taxon>
    </lineage>
</organism>
<reference evidence="3 4" key="1">
    <citation type="journal article" date="2018" name="Microb. Genom.">
        <title>Expanding an expanded genome: long-read sequencing of Trypanosoma cruzi.</title>
        <authorList>
            <person name="Berna L."/>
            <person name="Rodriguez M."/>
            <person name="Chiribao M.L."/>
            <person name="Parodi-Talice A."/>
            <person name="Pita S."/>
            <person name="Rijo G."/>
            <person name="Alvarez-Valin F."/>
            <person name="Robello C."/>
        </authorList>
    </citation>
    <scope>NUCLEOTIDE SEQUENCE [LARGE SCALE GENOMIC DNA]</scope>
    <source>
        <strain evidence="3 4">Dm28c</strain>
    </source>
</reference>
<evidence type="ECO:0000256" key="2">
    <source>
        <dbReference type="SAM" id="MobiDB-lite"/>
    </source>
</evidence>
<gene>
    <name evidence="3" type="ORF">C4B63_22g44</name>
</gene>
<dbReference type="VEuPathDB" id="TriTrypDB:TcCLB.511423.50"/>
<feature type="compositionally biased region" description="Basic and acidic residues" evidence="2">
    <location>
        <begin position="125"/>
        <end position="135"/>
    </location>
</feature>
<dbReference type="VEuPathDB" id="TriTrypDB:TcG_05328"/>
<dbReference type="VEuPathDB" id="TriTrypDB:C4B63_22g44"/>
<evidence type="ECO:0000313" key="3">
    <source>
        <dbReference type="EMBL" id="PWU95394.1"/>
    </source>
</evidence>
<evidence type="ECO:0000256" key="1">
    <source>
        <dbReference type="SAM" id="Coils"/>
    </source>
</evidence>
<dbReference type="VEuPathDB" id="TriTrypDB:TCSYLVIO_007277"/>
<feature type="compositionally biased region" description="Low complexity" evidence="2">
    <location>
        <begin position="165"/>
        <end position="176"/>
    </location>
</feature>
<feature type="region of interest" description="Disordered" evidence="2">
    <location>
        <begin position="234"/>
        <end position="268"/>
    </location>
</feature>
<feature type="compositionally biased region" description="Polar residues" evidence="2">
    <location>
        <begin position="657"/>
        <end position="673"/>
    </location>
</feature>
<comment type="caution">
    <text evidence="3">The sequence shown here is derived from an EMBL/GenBank/DDBJ whole genome shotgun (WGS) entry which is preliminary data.</text>
</comment>
<feature type="compositionally biased region" description="Polar residues" evidence="2">
    <location>
        <begin position="185"/>
        <end position="220"/>
    </location>
</feature>
<name>A0A2V2VGW4_TRYCR</name>
<evidence type="ECO:0000313" key="4">
    <source>
        <dbReference type="Proteomes" id="UP000246121"/>
    </source>
</evidence>
<dbReference type="VEuPathDB" id="TriTrypDB:BCY84_01635"/>
<feature type="region of interest" description="Disordered" evidence="2">
    <location>
        <begin position="738"/>
        <end position="768"/>
    </location>
</feature>
<dbReference type="EMBL" id="PRFA01000022">
    <property type="protein sequence ID" value="PWU95394.1"/>
    <property type="molecule type" value="Genomic_DNA"/>
</dbReference>
<dbReference type="PANTHER" id="PTHR43941">
    <property type="entry name" value="STRUCTURAL MAINTENANCE OF CHROMOSOMES PROTEIN 2"/>
    <property type="match status" value="1"/>
</dbReference>